<dbReference type="PANTHER" id="PTHR42943">
    <property type="entry name" value="GLUTATHIONE S-TRANSFERASE KAPPA"/>
    <property type="match status" value="1"/>
</dbReference>
<dbReference type="OrthoDB" id="5831763at2759"/>
<dbReference type="Gene3D" id="3.40.30.10">
    <property type="entry name" value="Glutaredoxin"/>
    <property type="match status" value="1"/>
</dbReference>
<dbReference type="Proteomes" id="UP001152747">
    <property type="component" value="Unassembled WGS sequence"/>
</dbReference>
<dbReference type="EMBL" id="CANHGI010000001">
    <property type="protein sequence ID" value="CAI5439688.1"/>
    <property type="molecule type" value="Genomic_DNA"/>
</dbReference>
<dbReference type="GO" id="GO:0004602">
    <property type="term" value="F:glutathione peroxidase activity"/>
    <property type="evidence" value="ECO:0007669"/>
    <property type="project" value="TreeGrafter"/>
</dbReference>
<comment type="caution">
    <text evidence="1">The sequence shown here is derived from an EMBL/GenBank/DDBJ whole genome shotgun (WGS) entry which is preliminary data.</text>
</comment>
<dbReference type="PANTHER" id="PTHR42943:SF1">
    <property type="entry name" value="DSBA DOMAIN-CONTAINING PROTEIN"/>
    <property type="match status" value="1"/>
</dbReference>
<sequence>MSSLPKLKCYFDVVCPNSWMTLQILSENSSLFETIEYSPVCDFKIGILHNGQIWNQRRKQHTSRIWKPKKQQEEEIEPEPEGILRRIDERGKQLLNFKTIEAPKNWSKTYKNAIKKGSIIPQLYLTSIKERCPDLYEEAIQHLGKRLWDEEKPVHYGCHMSTVSRELGIPFRIAEDIVARLSTPENRHILNRNCKEALDLKLTEAPGVIIFASADNIGEKEQKSVKFDNVLDLLSSDYVSKSNNDAQISSIY</sequence>
<reference evidence="1" key="1">
    <citation type="submission" date="2022-11" db="EMBL/GenBank/DDBJ databases">
        <authorList>
            <person name="Kikuchi T."/>
        </authorList>
    </citation>
    <scope>NUCLEOTIDE SEQUENCE</scope>
    <source>
        <strain evidence="1">PS1010</strain>
    </source>
</reference>
<dbReference type="GO" id="GO:0005777">
    <property type="term" value="C:peroxisome"/>
    <property type="evidence" value="ECO:0007669"/>
    <property type="project" value="TreeGrafter"/>
</dbReference>
<dbReference type="GO" id="GO:0004364">
    <property type="term" value="F:glutathione transferase activity"/>
    <property type="evidence" value="ECO:0007669"/>
    <property type="project" value="TreeGrafter"/>
</dbReference>
<proteinExistence type="predicted"/>
<gene>
    <name evidence="1" type="ORF">CAMP_LOCUS2325</name>
</gene>
<dbReference type="InterPro" id="IPR051924">
    <property type="entry name" value="GST_Kappa/NadH"/>
</dbReference>
<evidence type="ECO:0000313" key="1">
    <source>
        <dbReference type="EMBL" id="CAI5439688.1"/>
    </source>
</evidence>
<keyword evidence="2" id="KW-1185">Reference proteome</keyword>
<dbReference type="GO" id="GO:0006749">
    <property type="term" value="P:glutathione metabolic process"/>
    <property type="evidence" value="ECO:0007669"/>
    <property type="project" value="TreeGrafter"/>
</dbReference>
<protein>
    <recommendedName>
        <fullName evidence="3">DSBA-like thioredoxin domain-containing protein</fullName>
    </recommendedName>
</protein>
<dbReference type="AlphaFoldDB" id="A0A9P1MWS5"/>
<dbReference type="GO" id="GO:0005739">
    <property type="term" value="C:mitochondrion"/>
    <property type="evidence" value="ECO:0007669"/>
    <property type="project" value="TreeGrafter"/>
</dbReference>
<name>A0A9P1MWS5_9PELO</name>
<evidence type="ECO:0000313" key="2">
    <source>
        <dbReference type="Proteomes" id="UP001152747"/>
    </source>
</evidence>
<accession>A0A9P1MWS5</accession>
<evidence type="ECO:0008006" key="3">
    <source>
        <dbReference type="Google" id="ProtNLM"/>
    </source>
</evidence>
<organism evidence="1 2">
    <name type="scientific">Caenorhabditis angaria</name>
    <dbReference type="NCBI Taxonomy" id="860376"/>
    <lineage>
        <taxon>Eukaryota</taxon>
        <taxon>Metazoa</taxon>
        <taxon>Ecdysozoa</taxon>
        <taxon>Nematoda</taxon>
        <taxon>Chromadorea</taxon>
        <taxon>Rhabditida</taxon>
        <taxon>Rhabditina</taxon>
        <taxon>Rhabditomorpha</taxon>
        <taxon>Rhabditoidea</taxon>
        <taxon>Rhabditidae</taxon>
        <taxon>Peloderinae</taxon>
        <taxon>Caenorhabditis</taxon>
    </lineage>
</organism>